<evidence type="ECO:0000256" key="2">
    <source>
        <dbReference type="ARBA" id="ARBA00009877"/>
    </source>
</evidence>
<evidence type="ECO:0000256" key="6">
    <source>
        <dbReference type="ARBA" id="ARBA00022989"/>
    </source>
</evidence>
<dbReference type="PANTHER" id="PTHR12428">
    <property type="entry name" value="OXA1"/>
    <property type="match status" value="1"/>
</dbReference>
<dbReference type="KEGG" id="ani:ANIA_08229"/>
<evidence type="ECO:0000256" key="10">
    <source>
        <dbReference type="SAM" id="MobiDB-lite"/>
    </source>
</evidence>
<evidence type="ECO:0000256" key="7">
    <source>
        <dbReference type="ARBA" id="ARBA00023128"/>
    </source>
</evidence>
<protein>
    <submittedName>
        <fullName evidence="13">Mitochondrial export translocase Oxa1, putative (AFU_orthologue AFUA_5G03640)</fullName>
    </submittedName>
</protein>
<dbReference type="GO" id="GO:0032979">
    <property type="term" value="P:protein insertion into mitochondrial inner membrane from matrix"/>
    <property type="evidence" value="ECO:0000318"/>
    <property type="project" value="GO_Central"/>
</dbReference>
<dbReference type="eggNOG" id="KOG1239">
    <property type="taxonomic scope" value="Eukaryota"/>
</dbReference>
<dbReference type="InterPro" id="IPR001708">
    <property type="entry name" value="YidC/ALB3/OXA1/COX18"/>
</dbReference>
<feature type="compositionally biased region" description="Basic and acidic residues" evidence="10">
    <location>
        <begin position="434"/>
        <end position="479"/>
    </location>
</feature>
<dbReference type="Proteomes" id="UP000000560">
    <property type="component" value="Chromosome II"/>
</dbReference>
<dbReference type="PANTHER" id="PTHR12428:SF66">
    <property type="entry name" value="MITOCHONDRIAL INNER MEMBRANE PROTEIN OXA1L"/>
    <property type="match status" value="1"/>
</dbReference>
<feature type="region of interest" description="Disordered" evidence="10">
    <location>
        <begin position="405"/>
        <end position="491"/>
    </location>
</feature>
<gene>
    <name evidence="13" type="ORF">ANIA_08229</name>
</gene>
<evidence type="ECO:0000256" key="1">
    <source>
        <dbReference type="ARBA" id="ARBA00004448"/>
    </source>
</evidence>
<dbReference type="RefSeq" id="XP_050467286.1">
    <property type="nucleotide sequence ID" value="XM_050611239.1"/>
</dbReference>
<dbReference type="GeneID" id="2869123"/>
<keyword evidence="3 9" id="KW-0812">Transmembrane</keyword>
<name>C8V7F0_EMENI</name>
<evidence type="ECO:0000259" key="12">
    <source>
        <dbReference type="Pfam" id="PF02096"/>
    </source>
</evidence>
<keyword evidence="4" id="KW-0999">Mitochondrion inner membrane</keyword>
<sequence length="491" mass="54501">MLAGPGLKGRIARQQAAAFARSTRSISSFRPQISRFSPRNSKVLGGNTSWRAPVPFIALPTARFNSTSTTAPTEVTPETQPSSELDVSNIDLTQIPERIGYLKDLGLDYGWGPSAIVEFMIEHIHIYSGLPWVGSIIATGIFFRLAMAPLFWRAGDTSARLANAQPILAPIKEKMLNAARSGNQVEAQKWRAEMAKTNANLGIVPRNTFMPLVFQLPIGFGCFRVIEGMAGLPVPGLAAEQFAWINDFTVADPTYILPILCCTVLHLSIRKGGETGSSMSGDMATIRKGMMYGIPAFSFFFVAFFPAALQAYFLTTGFLGLLQAYAFANATFRKATGMTVIEKLNPVQPSGSNPAEPNRALRLITEALERENAKLNEAKKIAAEQPKISFIDRAINNIKESKEKLTKETTQKMQELSGQGPKKNADGSLAEPPRLSEKDRKLAEDYERRRKEEEDWKREERNHARREAYRQAMERERQRAKAALNKSEVKQ</sequence>
<proteinExistence type="inferred from homology"/>
<keyword evidence="8 11" id="KW-0472">Membrane</keyword>
<dbReference type="OMA" id="PLGFGCY"/>
<evidence type="ECO:0000313" key="14">
    <source>
        <dbReference type="Proteomes" id="UP000000560"/>
    </source>
</evidence>
<dbReference type="CDD" id="cd20069">
    <property type="entry name" value="5TM_Oxa1-like"/>
    <property type="match status" value="1"/>
</dbReference>
<dbReference type="AlphaFoldDB" id="C8V7F0"/>
<evidence type="ECO:0000256" key="3">
    <source>
        <dbReference type="ARBA" id="ARBA00022692"/>
    </source>
</evidence>
<evidence type="ECO:0000313" key="13">
    <source>
        <dbReference type="EMBL" id="CBF74158.1"/>
    </source>
</evidence>
<reference evidence="14" key="2">
    <citation type="journal article" date="2009" name="Fungal Genet. Biol.">
        <title>The 2008 update of the Aspergillus nidulans genome annotation: a community effort.</title>
        <authorList>
            <person name="Wortman J.R."/>
            <person name="Gilsenan J.M."/>
            <person name="Joardar V."/>
            <person name="Deegan J."/>
            <person name="Clutterbuck J."/>
            <person name="Andersen M.R."/>
            <person name="Archer D."/>
            <person name="Bencina M."/>
            <person name="Braus G."/>
            <person name="Coutinho P."/>
            <person name="von Dohren H."/>
            <person name="Doonan J."/>
            <person name="Driessen A.J."/>
            <person name="Durek P."/>
            <person name="Espeso E."/>
            <person name="Fekete E."/>
            <person name="Flipphi M."/>
            <person name="Estrada C.G."/>
            <person name="Geysens S."/>
            <person name="Goldman G."/>
            <person name="de Groot P.W."/>
            <person name="Hansen K."/>
            <person name="Harris S.D."/>
            <person name="Heinekamp T."/>
            <person name="Helmstaedt K."/>
            <person name="Henrissat B."/>
            <person name="Hofmann G."/>
            <person name="Homan T."/>
            <person name="Horio T."/>
            <person name="Horiuchi H."/>
            <person name="James S."/>
            <person name="Jones M."/>
            <person name="Karaffa L."/>
            <person name="Karanyi Z."/>
            <person name="Kato M."/>
            <person name="Keller N."/>
            <person name="Kelly D.E."/>
            <person name="Kiel J.A."/>
            <person name="Kim J.M."/>
            <person name="van der Klei I.J."/>
            <person name="Klis F.M."/>
            <person name="Kovalchuk A."/>
            <person name="Krasevec N."/>
            <person name="Kubicek C.P."/>
            <person name="Liu B."/>
            <person name="Maccabe A."/>
            <person name="Meyer V."/>
            <person name="Mirabito P."/>
            <person name="Miskei M."/>
            <person name="Mos M."/>
            <person name="Mullins J."/>
            <person name="Nelson D.R."/>
            <person name="Nielsen J."/>
            <person name="Oakley B.R."/>
            <person name="Osmani S.A."/>
            <person name="Pakula T."/>
            <person name="Paszewski A."/>
            <person name="Paulsen I."/>
            <person name="Pilsyk S."/>
            <person name="Pocsi I."/>
            <person name="Punt P.J."/>
            <person name="Ram A.F."/>
            <person name="Ren Q."/>
            <person name="Robellet X."/>
            <person name="Robson G."/>
            <person name="Seiboth B."/>
            <person name="van Solingen P."/>
            <person name="Specht T."/>
            <person name="Sun J."/>
            <person name="Taheri-Talesh N."/>
            <person name="Takeshita N."/>
            <person name="Ussery D."/>
            <person name="vanKuyk P.A."/>
            <person name="Visser H."/>
            <person name="van de Vondervoort P.J."/>
            <person name="de Vries R.P."/>
            <person name="Walton J."/>
            <person name="Xiang X."/>
            <person name="Xiong Y."/>
            <person name="Zeng A.P."/>
            <person name="Brandt B.W."/>
            <person name="Cornell M.J."/>
            <person name="van den Hondel C.A."/>
            <person name="Visser J."/>
            <person name="Oliver S.G."/>
            <person name="Turner G."/>
        </authorList>
    </citation>
    <scope>GENOME REANNOTATION</scope>
    <source>
        <strain evidence="14">FGSC A4 / ATCC 38163 / CBS 112.46 / NRRL 194 / M139</strain>
    </source>
</reference>
<feature type="domain" description="Membrane insertase YidC/Oxa/ALB C-terminal" evidence="12">
    <location>
        <begin position="132"/>
        <end position="327"/>
    </location>
</feature>
<dbReference type="GO" id="GO:0032977">
    <property type="term" value="F:membrane insertase activity"/>
    <property type="evidence" value="ECO:0000318"/>
    <property type="project" value="GO_Central"/>
</dbReference>
<organism evidence="13 14">
    <name type="scientific">Emericella nidulans (strain FGSC A4 / ATCC 38163 / CBS 112.46 / NRRL 194 / M139)</name>
    <name type="common">Aspergillus nidulans</name>
    <dbReference type="NCBI Taxonomy" id="227321"/>
    <lineage>
        <taxon>Eukaryota</taxon>
        <taxon>Fungi</taxon>
        <taxon>Dikarya</taxon>
        <taxon>Ascomycota</taxon>
        <taxon>Pezizomycotina</taxon>
        <taxon>Eurotiomycetes</taxon>
        <taxon>Eurotiomycetidae</taxon>
        <taxon>Eurotiales</taxon>
        <taxon>Aspergillaceae</taxon>
        <taxon>Aspergillus</taxon>
        <taxon>Aspergillus subgen. Nidulantes</taxon>
    </lineage>
</organism>
<evidence type="ECO:0000256" key="9">
    <source>
        <dbReference type="RuleBase" id="RU003945"/>
    </source>
</evidence>
<feature type="transmembrane region" description="Helical" evidence="11">
    <location>
        <begin position="130"/>
        <end position="152"/>
    </location>
</feature>
<dbReference type="InterPro" id="IPR028055">
    <property type="entry name" value="YidC/Oxa/ALB_C"/>
</dbReference>
<dbReference type="InParanoid" id="C8V7F0"/>
<dbReference type="GO" id="GO:0005743">
    <property type="term" value="C:mitochondrial inner membrane"/>
    <property type="evidence" value="ECO:0000318"/>
    <property type="project" value="GO_Central"/>
</dbReference>
<dbReference type="EMBL" id="BN001302">
    <property type="protein sequence ID" value="CBF74158.1"/>
    <property type="molecule type" value="Genomic_DNA"/>
</dbReference>
<feature type="transmembrane region" description="Helical" evidence="11">
    <location>
        <begin position="289"/>
        <end position="305"/>
    </location>
</feature>
<keyword evidence="6 11" id="KW-1133">Transmembrane helix</keyword>
<dbReference type="OrthoDB" id="2148490at2759"/>
<dbReference type="Pfam" id="PF02096">
    <property type="entry name" value="60KD_IMP"/>
    <property type="match status" value="1"/>
</dbReference>
<comment type="subcellular location">
    <subcellularLocation>
        <location evidence="9">Membrane</location>
        <topology evidence="9">Multi-pass membrane protein</topology>
    </subcellularLocation>
    <subcellularLocation>
        <location evidence="1">Mitochondrion inner membrane</location>
        <topology evidence="1">Multi-pass membrane protein</topology>
    </subcellularLocation>
</comment>
<accession>C8V7F0</accession>
<keyword evidence="14" id="KW-1185">Reference proteome</keyword>
<dbReference type="FunCoup" id="C8V7F0">
    <property type="interactions" value="573"/>
</dbReference>
<keyword evidence="5" id="KW-0809">Transit peptide</keyword>
<dbReference type="HOGENOM" id="CLU_029282_5_0_1"/>
<reference evidence="14" key="1">
    <citation type="journal article" date="2005" name="Nature">
        <title>Sequencing of Aspergillus nidulans and comparative analysis with A. fumigatus and A. oryzae.</title>
        <authorList>
            <person name="Galagan J.E."/>
            <person name="Calvo S.E."/>
            <person name="Cuomo C."/>
            <person name="Ma L.J."/>
            <person name="Wortman J.R."/>
            <person name="Batzoglou S."/>
            <person name="Lee S.I."/>
            <person name="Basturkmen M."/>
            <person name="Spevak C.C."/>
            <person name="Clutterbuck J."/>
            <person name="Kapitonov V."/>
            <person name="Jurka J."/>
            <person name="Scazzocchio C."/>
            <person name="Farman M."/>
            <person name="Butler J."/>
            <person name="Purcell S."/>
            <person name="Harris S."/>
            <person name="Braus G.H."/>
            <person name="Draht O."/>
            <person name="Busch S."/>
            <person name="D'Enfert C."/>
            <person name="Bouchier C."/>
            <person name="Goldman G.H."/>
            <person name="Bell-Pedersen D."/>
            <person name="Griffiths-Jones S."/>
            <person name="Doonan J.H."/>
            <person name="Yu J."/>
            <person name="Vienken K."/>
            <person name="Pain A."/>
            <person name="Freitag M."/>
            <person name="Selker E.U."/>
            <person name="Archer D.B."/>
            <person name="Penalva M.A."/>
            <person name="Oakley B.R."/>
            <person name="Momany M."/>
            <person name="Tanaka T."/>
            <person name="Kumagai T."/>
            <person name="Asai K."/>
            <person name="Machida M."/>
            <person name="Nierman W.C."/>
            <person name="Denning D.W."/>
            <person name="Caddick M."/>
            <person name="Hynes M."/>
            <person name="Paoletti M."/>
            <person name="Fischer R."/>
            <person name="Miller B."/>
            <person name="Dyer P."/>
            <person name="Sachs M.S."/>
            <person name="Osmani S.A."/>
            <person name="Birren B.W."/>
        </authorList>
    </citation>
    <scope>NUCLEOTIDE SEQUENCE [LARGE SCALE GENOMIC DNA]</scope>
    <source>
        <strain evidence="14">FGSC A4 / ATCC 38163 / CBS 112.46 / NRRL 194 / M139</strain>
    </source>
</reference>
<evidence type="ECO:0000256" key="8">
    <source>
        <dbReference type="ARBA" id="ARBA00023136"/>
    </source>
</evidence>
<evidence type="ECO:0000256" key="4">
    <source>
        <dbReference type="ARBA" id="ARBA00022792"/>
    </source>
</evidence>
<keyword evidence="7" id="KW-0496">Mitochondrion</keyword>
<dbReference type="VEuPathDB" id="FungiDB:AN8229"/>
<evidence type="ECO:0000256" key="5">
    <source>
        <dbReference type="ARBA" id="ARBA00022946"/>
    </source>
</evidence>
<dbReference type="STRING" id="227321.C8V7F0"/>
<comment type="similarity">
    <text evidence="2 9">Belongs to the OXA1/ALB3/YidC family.</text>
</comment>
<evidence type="ECO:0000256" key="11">
    <source>
        <dbReference type="SAM" id="Phobius"/>
    </source>
</evidence>